<dbReference type="InterPro" id="IPR001849">
    <property type="entry name" value="PH_domain"/>
</dbReference>
<reference evidence="4" key="1">
    <citation type="submission" date="2025-08" db="UniProtKB">
        <authorList>
            <consortium name="RefSeq"/>
        </authorList>
    </citation>
    <scope>IDENTIFICATION</scope>
</reference>
<dbReference type="SUPFAM" id="SSF50729">
    <property type="entry name" value="PH domain-like"/>
    <property type="match status" value="1"/>
</dbReference>
<evidence type="ECO:0000259" key="2">
    <source>
        <dbReference type="PROSITE" id="PS50003"/>
    </source>
</evidence>
<accession>A0ABM4CSY8</accession>
<dbReference type="PROSITE" id="PS50003">
    <property type="entry name" value="PH_DOMAIN"/>
    <property type="match status" value="1"/>
</dbReference>
<dbReference type="SMART" id="SM00233">
    <property type="entry name" value="PH"/>
    <property type="match status" value="1"/>
</dbReference>
<name>A0ABM4CSY8_HYDVU</name>
<dbReference type="GeneID" id="100202024"/>
<keyword evidence="3" id="KW-1185">Reference proteome</keyword>
<evidence type="ECO:0000313" key="4">
    <source>
        <dbReference type="RefSeq" id="XP_065665013.1"/>
    </source>
</evidence>
<feature type="domain" description="PH" evidence="2">
    <location>
        <begin position="7"/>
        <end position="169"/>
    </location>
</feature>
<gene>
    <name evidence="4" type="primary">LOC100202024</name>
</gene>
<evidence type="ECO:0000256" key="1">
    <source>
        <dbReference type="SAM" id="MobiDB-lite"/>
    </source>
</evidence>
<evidence type="ECO:0000313" key="3">
    <source>
        <dbReference type="Proteomes" id="UP001652625"/>
    </source>
</evidence>
<dbReference type="Pfam" id="PF00169">
    <property type="entry name" value="PH"/>
    <property type="match status" value="1"/>
</dbReference>
<dbReference type="Gene3D" id="2.30.29.30">
    <property type="entry name" value="Pleckstrin-homology domain (PH domain)/Phosphotyrosine-binding domain (PTB)"/>
    <property type="match status" value="1"/>
</dbReference>
<feature type="region of interest" description="Disordered" evidence="1">
    <location>
        <begin position="753"/>
        <end position="774"/>
    </location>
</feature>
<dbReference type="InterPro" id="IPR011993">
    <property type="entry name" value="PH-like_dom_sf"/>
</dbReference>
<sequence length="774" mass="89431">MKLLSHGIIKTGNLVKSPPLNSRGIKRWHKRYFIFYDSCRALRTIRPGSTGIEQKLNNEAVKSGSKKRSKSFRDTVRRFTITKKVSEENNEKLEDLVLLYYESEEKERKGALPLGKIVCKDVIVAENKHKINGYRYVINFQTKERLFHLCAETIEEHRSWLKVFNSYLNKQRVKRSESIDSLEDFLSDKNSSSNDDLLHVRNNNLLEQLSEWKKQRDSVNSSARISYFCEENIGTFGYENLPGNKDSGYSDSTVLNSSTRCVSYQDEIDLNCSQQSSVLDNSRKYFLKNSIQNENDTFCSDDIYQTPQTHSIGEISSFCYPQTNPHVNNLDNGMLIKTNQNESNASFSDLYQIPYRDIVDQKKVNISQHNNDLHNESDFVNLDHFTLYASPQHSSSTMNDEIENHRHSLSTMNDEIQKHQHSSSVVNNEILKRRYSSSAMNDEIDNHRHSLSVKNDEIQKHQPSSSILNIEVLKRRYSSSAMNDETENHRHSVSMNDKVQKHCRNCMNDEIEKLEQSSTTMNNGTQKRRHSSITINNKIQRDRSSIYENVTLNKNVNACINSCSNENSSFDSHLNKDFLYMNSLSLHDDINKNLTNERKDSANIPNYQQMSSVFYSKNSTSSVLPEHKLKDENNSYLFVNIFPEINVDENVYINSDELLHKSLTQNMPVDDIGDYMALNPNFKSTIEYDEDAPELPRKMSMHRRCSEPGKNTYGCQTQPQNKSCSQVENSAGFSNNGSEFHWAVIEKTKYEDVSRTQTFSGSKEFRRPVTKSFK</sequence>
<organism evidence="3 4">
    <name type="scientific">Hydra vulgaris</name>
    <name type="common">Hydra</name>
    <name type="synonym">Hydra attenuata</name>
    <dbReference type="NCBI Taxonomy" id="6087"/>
    <lineage>
        <taxon>Eukaryota</taxon>
        <taxon>Metazoa</taxon>
        <taxon>Cnidaria</taxon>
        <taxon>Hydrozoa</taxon>
        <taxon>Hydroidolina</taxon>
        <taxon>Anthoathecata</taxon>
        <taxon>Aplanulata</taxon>
        <taxon>Hydridae</taxon>
        <taxon>Hydra</taxon>
    </lineage>
</organism>
<dbReference type="Proteomes" id="UP001652625">
    <property type="component" value="Chromosome 11"/>
</dbReference>
<protein>
    <submittedName>
        <fullName evidence="4">GATA zinc finger domain-containing protein 14 isoform X2</fullName>
    </submittedName>
</protein>
<dbReference type="RefSeq" id="XP_065665013.1">
    <property type="nucleotide sequence ID" value="XM_065808941.1"/>
</dbReference>
<proteinExistence type="predicted"/>